<dbReference type="EMBL" id="JQSG02000003">
    <property type="protein sequence ID" value="OBS09037.1"/>
    <property type="molecule type" value="Genomic_DNA"/>
</dbReference>
<dbReference type="RefSeq" id="WP_038088862.1">
    <property type="nucleotide sequence ID" value="NZ_JQSG02000003.1"/>
</dbReference>
<keyword evidence="2" id="KW-1185">Reference proteome</keyword>
<evidence type="ECO:0008006" key="3">
    <source>
        <dbReference type="Google" id="ProtNLM"/>
    </source>
</evidence>
<organism evidence="1 2">
    <name type="scientific">Acidihalobacter prosperus</name>
    <dbReference type="NCBI Taxonomy" id="160660"/>
    <lineage>
        <taxon>Bacteria</taxon>
        <taxon>Pseudomonadati</taxon>
        <taxon>Pseudomonadota</taxon>
        <taxon>Gammaproteobacteria</taxon>
        <taxon>Chromatiales</taxon>
        <taxon>Ectothiorhodospiraceae</taxon>
        <taxon>Acidihalobacter</taxon>
    </lineage>
</organism>
<evidence type="ECO:0000313" key="1">
    <source>
        <dbReference type="EMBL" id="OBS09037.1"/>
    </source>
</evidence>
<dbReference type="OrthoDB" id="9814432at2"/>
<reference evidence="1 2" key="1">
    <citation type="journal article" date="2014" name="Genome Announc.">
        <title>Draft Genome Sequence of the Iron-Oxidizing, Acidophilic, and Halotolerant 'Thiobacillus prosperus' Type Strain DSM 5130.</title>
        <authorList>
            <person name="Ossandon F.J."/>
            <person name="Cardenas J.P."/>
            <person name="Corbett M."/>
            <person name="Quatrini R."/>
            <person name="Holmes D.S."/>
            <person name="Watkin E."/>
        </authorList>
    </citation>
    <scope>NUCLEOTIDE SEQUENCE [LARGE SCALE GENOMIC DNA]</scope>
    <source>
        <strain evidence="1 2">DSM 5130</strain>
    </source>
</reference>
<dbReference type="AlphaFoldDB" id="A0A1A6C398"/>
<comment type="caution">
    <text evidence="1">The sequence shown here is derived from an EMBL/GenBank/DDBJ whole genome shotgun (WGS) entry which is preliminary data.</text>
</comment>
<proteinExistence type="predicted"/>
<accession>A0A1A6C398</accession>
<protein>
    <recommendedName>
        <fullName evidence="3">MYND-type domain-containing protein</fullName>
    </recommendedName>
</protein>
<name>A0A1A6C398_9GAMM</name>
<sequence>MSRLLFLLALAVVGYYLYRRLIARPSGDTQQPPVRELDMVRCDHCGIHLPAAESLTHRGRRYCSREHMETDDAGKH</sequence>
<dbReference type="Proteomes" id="UP000029273">
    <property type="component" value="Unassembled WGS sequence"/>
</dbReference>
<evidence type="ECO:0000313" key="2">
    <source>
        <dbReference type="Proteomes" id="UP000029273"/>
    </source>
</evidence>
<dbReference type="InterPro" id="IPR049708">
    <property type="entry name" value="PP0621-like"/>
</dbReference>
<gene>
    <name evidence="1" type="ORF">Thpro_021365</name>
</gene>
<dbReference type="NCBIfam" id="NF041023">
    <property type="entry name" value="PP0621_fam"/>
    <property type="match status" value="1"/>
</dbReference>